<evidence type="ECO:0000313" key="1">
    <source>
        <dbReference type="EMBL" id="QHT08228.1"/>
    </source>
</evidence>
<organism evidence="1">
    <name type="scientific">viral metagenome</name>
    <dbReference type="NCBI Taxonomy" id="1070528"/>
    <lineage>
        <taxon>unclassified sequences</taxon>
        <taxon>metagenomes</taxon>
        <taxon>organismal metagenomes</taxon>
    </lineage>
</organism>
<protein>
    <submittedName>
        <fullName evidence="1">Uncharacterized protein</fullName>
    </submittedName>
</protein>
<sequence length="137" mass="15978">MICSYYYYDSELKKKIPMDLFSFNLDLDVEQDNAHICDLIYQTDYLQIFGLVEFDYDKINTEMKKIYELPCVKSNTTLQKCMKKAASIVLSEDLELGFMALFSYDYLFATHLCICDVLENGSIQEKHLDLLTKLVSC</sequence>
<proteinExistence type="predicted"/>
<name>A0A6C0CUN0_9ZZZZ</name>
<dbReference type="AlphaFoldDB" id="A0A6C0CUN0"/>
<dbReference type="EMBL" id="MN739491">
    <property type="protein sequence ID" value="QHT08228.1"/>
    <property type="molecule type" value="Genomic_DNA"/>
</dbReference>
<accession>A0A6C0CUN0</accession>
<reference evidence="1" key="1">
    <citation type="journal article" date="2020" name="Nature">
        <title>Giant virus diversity and host interactions through global metagenomics.</title>
        <authorList>
            <person name="Schulz F."/>
            <person name="Roux S."/>
            <person name="Paez-Espino D."/>
            <person name="Jungbluth S."/>
            <person name="Walsh D.A."/>
            <person name="Denef V.J."/>
            <person name="McMahon K.D."/>
            <person name="Konstantinidis K.T."/>
            <person name="Eloe-Fadrosh E.A."/>
            <person name="Kyrpides N.C."/>
            <person name="Woyke T."/>
        </authorList>
    </citation>
    <scope>NUCLEOTIDE SEQUENCE</scope>
    <source>
        <strain evidence="1">GVMAG-M-3300022752-39</strain>
    </source>
</reference>